<keyword evidence="2" id="KW-0809">Transit peptide</keyword>
<dbReference type="InterPro" id="IPR051975">
    <property type="entry name" value="mtLSU_mL45"/>
</dbReference>
<dbReference type="EMBL" id="CAJNOC010001350">
    <property type="protein sequence ID" value="CAF0857156.1"/>
    <property type="molecule type" value="Genomic_DNA"/>
</dbReference>
<keyword evidence="5" id="KW-0687">Ribonucleoprotein</keyword>
<dbReference type="GO" id="GO:0005840">
    <property type="term" value="C:ribosome"/>
    <property type="evidence" value="ECO:0007669"/>
    <property type="project" value="UniProtKB-KW"/>
</dbReference>
<accession>A0A813W838</accession>
<keyword evidence="4" id="KW-0496">Mitochondrion</keyword>
<evidence type="ECO:0000256" key="6">
    <source>
        <dbReference type="ARBA" id="ARBA00038073"/>
    </source>
</evidence>
<feature type="domain" description="Tim44-like" evidence="10">
    <location>
        <begin position="120"/>
        <end position="267"/>
    </location>
</feature>
<comment type="similarity">
    <text evidence="6">Belongs to the mitochondrion-specific ribosomal protein mL45 family.</text>
</comment>
<evidence type="ECO:0000256" key="5">
    <source>
        <dbReference type="ARBA" id="ARBA00023274"/>
    </source>
</evidence>
<dbReference type="SUPFAM" id="SSF54427">
    <property type="entry name" value="NTF2-like"/>
    <property type="match status" value="1"/>
</dbReference>
<dbReference type="SMART" id="SM00978">
    <property type="entry name" value="Tim44"/>
    <property type="match status" value="1"/>
</dbReference>
<dbReference type="GO" id="GO:1990904">
    <property type="term" value="C:ribonucleoprotein complex"/>
    <property type="evidence" value="ECO:0007669"/>
    <property type="project" value="UniProtKB-KW"/>
</dbReference>
<dbReference type="Pfam" id="PF04280">
    <property type="entry name" value="Tim44"/>
    <property type="match status" value="1"/>
</dbReference>
<dbReference type="Gene3D" id="3.10.450.240">
    <property type="match status" value="1"/>
</dbReference>
<keyword evidence="3" id="KW-0689">Ribosomal protein</keyword>
<feature type="signal peptide" evidence="9">
    <location>
        <begin position="1"/>
        <end position="21"/>
    </location>
</feature>
<evidence type="ECO:0000313" key="12">
    <source>
        <dbReference type="Proteomes" id="UP000663879"/>
    </source>
</evidence>
<dbReference type="PANTHER" id="PTHR28554">
    <property type="entry name" value="39S RIBOSOMAL PROTEIN L45, MITOCHONDRIAL"/>
    <property type="match status" value="1"/>
</dbReference>
<comment type="subcellular location">
    <subcellularLocation>
        <location evidence="1">Mitochondrion</location>
    </subcellularLocation>
</comment>
<proteinExistence type="inferred from homology"/>
<evidence type="ECO:0000256" key="1">
    <source>
        <dbReference type="ARBA" id="ARBA00004173"/>
    </source>
</evidence>
<keyword evidence="12" id="KW-1185">Reference proteome</keyword>
<dbReference type="GO" id="GO:0005739">
    <property type="term" value="C:mitochondrion"/>
    <property type="evidence" value="ECO:0007669"/>
    <property type="project" value="UniProtKB-SubCell"/>
</dbReference>
<protein>
    <recommendedName>
        <fullName evidence="7">Large ribosomal subunit protein mL45</fullName>
    </recommendedName>
    <alternativeName>
        <fullName evidence="8">39S ribosomal protein L45, mitochondrial</fullName>
    </alternativeName>
</protein>
<keyword evidence="9" id="KW-0732">Signal</keyword>
<name>A0A813W838_9BILA</name>
<evidence type="ECO:0000256" key="8">
    <source>
        <dbReference type="ARBA" id="ARBA00043031"/>
    </source>
</evidence>
<evidence type="ECO:0000256" key="3">
    <source>
        <dbReference type="ARBA" id="ARBA00022980"/>
    </source>
</evidence>
<organism evidence="11 12">
    <name type="scientific">Brachionus calyciflorus</name>
    <dbReference type="NCBI Taxonomy" id="104777"/>
    <lineage>
        <taxon>Eukaryota</taxon>
        <taxon>Metazoa</taxon>
        <taxon>Spiralia</taxon>
        <taxon>Gnathifera</taxon>
        <taxon>Rotifera</taxon>
        <taxon>Eurotatoria</taxon>
        <taxon>Monogononta</taxon>
        <taxon>Pseudotrocha</taxon>
        <taxon>Ploima</taxon>
        <taxon>Brachionidae</taxon>
        <taxon>Brachionus</taxon>
    </lineage>
</organism>
<dbReference type="AlphaFoldDB" id="A0A813W838"/>
<comment type="caution">
    <text evidence="11">The sequence shown here is derived from an EMBL/GenBank/DDBJ whole genome shotgun (WGS) entry which is preliminary data.</text>
</comment>
<gene>
    <name evidence="11" type="ORF">OXX778_LOCUS9254</name>
</gene>
<evidence type="ECO:0000256" key="7">
    <source>
        <dbReference type="ARBA" id="ARBA00039448"/>
    </source>
</evidence>
<reference evidence="11" key="1">
    <citation type="submission" date="2021-02" db="EMBL/GenBank/DDBJ databases">
        <authorList>
            <person name="Nowell W R."/>
        </authorList>
    </citation>
    <scope>NUCLEOTIDE SEQUENCE</scope>
    <source>
        <strain evidence="11">Ploen Becks lab</strain>
    </source>
</reference>
<dbReference type="InterPro" id="IPR007379">
    <property type="entry name" value="Tim44-like_dom"/>
</dbReference>
<evidence type="ECO:0000256" key="4">
    <source>
        <dbReference type="ARBA" id="ARBA00023128"/>
    </source>
</evidence>
<evidence type="ECO:0000313" key="11">
    <source>
        <dbReference type="EMBL" id="CAF0857156.1"/>
    </source>
</evidence>
<evidence type="ECO:0000256" key="2">
    <source>
        <dbReference type="ARBA" id="ARBA00022946"/>
    </source>
</evidence>
<evidence type="ECO:0000256" key="9">
    <source>
        <dbReference type="SAM" id="SignalP"/>
    </source>
</evidence>
<dbReference type="OrthoDB" id="19619at2759"/>
<dbReference type="InterPro" id="IPR032710">
    <property type="entry name" value="NTF2-like_dom_sf"/>
</dbReference>
<evidence type="ECO:0000259" key="10">
    <source>
        <dbReference type="SMART" id="SM00978"/>
    </source>
</evidence>
<dbReference type="PANTHER" id="PTHR28554:SF1">
    <property type="entry name" value="LARGE RIBOSOMAL SUBUNIT PROTEIN ML45"/>
    <property type="match status" value="1"/>
</dbReference>
<feature type="chain" id="PRO_5032785291" description="Large ribosomal subunit protein mL45" evidence="9">
    <location>
        <begin position="22"/>
        <end position="313"/>
    </location>
</feature>
<dbReference type="Proteomes" id="UP000663879">
    <property type="component" value="Unassembled WGS sequence"/>
</dbReference>
<sequence>MASLLKKNLPLFLSLSKLSLTEQIAVRCMATHWDPKFKRLRKNKFTEPNLLDFDSKTQDKVKRGVEPPGSFMYKPINITCSKEIFDPYVPPEGDGKASLFSKEFAKGALEQITKATGKKFKHLKVIKKNDESFDEKLFGELAQQIYIDAHNALSKRDPDEMLKYVTENALMKMHHNMKFKTIEWKWIESLEEPIVRHFVTREMLTKNDLYAQVTVRIHSKQILAIYDRFGRLAFGSDALPKDVLEFVVFEKHLTNPYGAWRIHDKVVPSWSPAKSPVIRSYVLPDAFKVDEELEKRIESSFKKDDSHLEKVSA</sequence>